<dbReference type="CDD" id="cd05235">
    <property type="entry name" value="SDR_e1"/>
    <property type="match status" value="1"/>
</dbReference>
<comment type="similarity">
    <text evidence="3">Belongs to the NRP synthetase family.</text>
</comment>
<dbReference type="Gene3D" id="3.30.300.30">
    <property type="match status" value="1"/>
</dbReference>
<dbReference type="PANTHER" id="PTHR44845:SF6">
    <property type="entry name" value="BETA-ALANINE-ACTIVATING ENZYME"/>
    <property type="match status" value="1"/>
</dbReference>
<dbReference type="PROSITE" id="PS00455">
    <property type="entry name" value="AMP_BINDING"/>
    <property type="match status" value="1"/>
</dbReference>
<dbReference type="Pfam" id="PF00501">
    <property type="entry name" value="AMP-binding"/>
    <property type="match status" value="1"/>
</dbReference>
<dbReference type="InterPro" id="IPR036736">
    <property type="entry name" value="ACP-like_sf"/>
</dbReference>
<dbReference type="SUPFAM" id="SSF56801">
    <property type="entry name" value="Acetyl-CoA synthetase-like"/>
    <property type="match status" value="1"/>
</dbReference>
<evidence type="ECO:0000256" key="4">
    <source>
        <dbReference type="SAM" id="MobiDB-lite"/>
    </source>
</evidence>
<dbReference type="InterPro" id="IPR020845">
    <property type="entry name" value="AMP-binding_CS"/>
</dbReference>
<dbReference type="STRING" id="1429867.A0A0G4P723"/>
<feature type="domain" description="Carrier" evidence="5">
    <location>
        <begin position="522"/>
        <end position="597"/>
    </location>
</feature>
<evidence type="ECO:0000313" key="6">
    <source>
        <dbReference type="EMBL" id="CRL22054.1"/>
    </source>
</evidence>
<dbReference type="InterPro" id="IPR009081">
    <property type="entry name" value="PP-bd_ACP"/>
</dbReference>
<dbReference type="InterPro" id="IPR036291">
    <property type="entry name" value="NAD(P)-bd_dom_sf"/>
</dbReference>
<dbReference type="InterPro" id="IPR010080">
    <property type="entry name" value="Thioester_reductase-like_dom"/>
</dbReference>
<dbReference type="Pfam" id="PF13193">
    <property type="entry name" value="AMP-binding_C"/>
    <property type="match status" value="1"/>
</dbReference>
<accession>A0A0G4P723</accession>
<keyword evidence="2" id="KW-0597">Phosphoprotein</keyword>
<keyword evidence="6" id="KW-0436">Ligase</keyword>
<protein>
    <submittedName>
        <fullName evidence="6">AMP-dependent synthetase/ligase</fullName>
    </submittedName>
</protein>
<gene>
    <name evidence="6" type="ORF">PCAMFM013_S007g000035</name>
</gene>
<name>A0A0G4P723_PENC3</name>
<evidence type="ECO:0000256" key="2">
    <source>
        <dbReference type="ARBA" id="ARBA00022553"/>
    </source>
</evidence>
<dbReference type="InterPro" id="IPR013120">
    <property type="entry name" value="FAR_NAD-bd"/>
</dbReference>
<proteinExistence type="inferred from homology"/>
<dbReference type="Gene3D" id="3.40.50.720">
    <property type="entry name" value="NAD(P)-binding Rossmann-like Domain"/>
    <property type="match status" value="1"/>
</dbReference>
<sequence>MEQLLCNRANEFGDSLAVVDGEHRFKYKEILAKADILAADPLKKGLGVEDPVGIVAGPGWQQIIAQVAVLRAGGTSTPIDPSVPDIQLHAMLGELSIRFVMTTKNLSARVSQFEVLFIESVLNLERQIEKYGQMMVTSKKSECHRSHLLHTSGSTGKPKAVQISSKAVLHLATTLPLNIGHGDRVGELNNPGFDLSLFEVWVTLLSGGTVVHIPKSTIKDPVCFAAFLKDARITAVILPSALFTAVSASAASAFQSLRHVVSAGESPSSQAMHRVLSSDGPPGNLWNGYGPTETTCLSTLHRVTLQETKSESISAGIPFGDTVLHLLDEDRKPIVDDGISGEIYIGGPGLSAGYLNCPEANAEKFIEVEFSKSEDSGQVEVIRLYRTGDIGMWKGLPKRLYYIGRVDLQVKRQGFRVELEEIERTIATNDTVQGVACLHKKADDGLGSDHLTAFVVPTKDTPIDPRKIIEWIKQRHPYYMVPDQVRAISEIPLNSRGKIDRVALDKESEVSRPLRSPRNHANEDESPLSTIADILEGILGLSNLGPGDNIFSLGLSSLQVARFLGLVKQKVGISLSMKDLYTNPSVGSLENHLHQANEINYGPSEILQFEADSHLADDIQLIPNWSSEGRVFLTGATGFIGVNLLYRWLSMSSMKAIACLARGNENHSPVDRIENALKKYDLWNEGISKKMKRVIVLDGDITQDRLGLSKSDYQWLTNWAPAVFHAAAKVNWCDTYHGHFAPNVLGTKNIIRVAAEGRRKTLHYISSIDVWAVTGLILGTEVVSENGPLKVHLASLPFDTGYAQSQWVADEMVQRVRDKGLPVIIYRPGFVVGDSKTGAGNPDDFFSRMIIGCLQLGYWPQLPSQNMEYVTVDYVCDSILHIASDNSNLGRAYTLSAPNPGLITNMERLCVLINQAGFPLQQISYPDWLEKLQSWDCLESSPLLSLMPLLAEPVLRDATRLQTSKFSPVYDCVNTLKAIAGRDDICFVQLTSDLIQKFIYFWDRKDFHSF</sequence>
<dbReference type="NCBIfam" id="TIGR01746">
    <property type="entry name" value="Thioester-redct"/>
    <property type="match status" value="1"/>
</dbReference>
<evidence type="ECO:0000256" key="1">
    <source>
        <dbReference type="ARBA" id="ARBA00022450"/>
    </source>
</evidence>
<organism evidence="6 7">
    <name type="scientific">Penicillium camemberti (strain FM 013)</name>
    <dbReference type="NCBI Taxonomy" id="1429867"/>
    <lineage>
        <taxon>Eukaryota</taxon>
        <taxon>Fungi</taxon>
        <taxon>Dikarya</taxon>
        <taxon>Ascomycota</taxon>
        <taxon>Pezizomycotina</taxon>
        <taxon>Eurotiomycetes</taxon>
        <taxon>Eurotiomycetidae</taxon>
        <taxon>Eurotiales</taxon>
        <taxon>Aspergillaceae</taxon>
        <taxon>Penicillium</taxon>
    </lineage>
</organism>
<dbReference type="GO" id="GO:0044550">
    <property type="term" value="P:secondary metabolite biosynthetic process"/>
    <property type="evidence" value="ECO:0007669"/>
    <property type="project" value="UniProtKB-ARBA"/>
</dbReference>
<feature type="region of interest" description="Disordered" evidence="4">
    <location>
        <begin position="506"/>
        <end position="527"/>
    </location>
</feature>
<dbReference type="InterPro" id="IPR025110">
    <property type="entry name" value="AMP-bd_C"/>
</dbReference>
<dbReference type="InterPro" id="IPR042099">
    <property type="entry name" value="ANL_N_sf"/>
</dbReference>
<keyword evidence="1" id="KW-0596">Phosphopantetheine</keyword>
<evidence type="ECO:0000256" key="3">
    <source>
        <dbReference type="ARBA" id="ARBA00029454"/>
    </source>
</evidence>
<dbReference type="SUPFAM" id="SSF47336">
    <property type="entry name" value="ACP-like"/>
    <property type="match status" value="1"/>
</dbReference>
<dbReference type="InterPro" id="IPR000873">
    <property type="entry name" value="AMP-dep_synth/lig_dom"/>
</dbReference>
<dbReference type="Pfam" id="PF00550">
    <property type="entry name" value="PP-binding"/>
    <property type="match status" value="1"/>
</dbReference>
<dbReference type="GO" id="GO:0016874">
    <property type="term" value="F:ligase activity"/>
    <property type="evidence" value="ECO:0007669"/>
    <property type="project" value="UniProtKB-KW"/>
</dbReference>
<dbReference type="InterPro" id="IPR045851">
    <property type="entry name" value="AMP-bd_C_sf"/>
</dbReference>
<keyword evidence="7" id="KW-1185">Reference proteome</keyword>
<dbReference type="PANTHER" id="PTHR44845">
    <property type="entry name" value="CARRIER DOMAIN-CONTAINING PROTEIN"/>
    <property type="match status" value="1"/>
</dbReference>
<evidence type="ECO:0000313" key="7">
    <source>
        <dbReference type="Proteomes" id="UP000053732"/>
    </source>
</evidence>
<dbReference type="Gene3D" id="3.40.50.12780">
    <property type="entry name" value="N-terminal domain of ligase-like"/>
    <property type="match status" value="1"/>
</dbReference>
<dbReference type="CDD" id="cd05930">
    <property type="entry name" value="A_NRPS"/>
    <property type="match status" value="1"/>
</dbReference>
<dbReference type="Gene3D" id="1.10.1200.10">
    <property type="entry name" value="ACP-like"/>
    <property type="match status" value="1"/>
</dbReference>
<dbReference type="Pfam" id="PF07993">
    <property type="entry name" value="NAD_binding_4"/>
    <property type="match status" value="1"/>
</dbReference>
<dbReference type="EMBL" id="HG793140">
    <property type="protein sequence ID" value="CRL22054.1"/>
    <property type="molecule type" value="Genomic_DNA"/>
</dbReference>
<dbReference type="AlphaFoldDB" id="A0A0G4P723"/>
<reference evidence="6 7" key="1">
    <citation type="journal article" date="2014" name="Nat. Commun.">
        <title>Multiple recent horizontal transfers of a large genomic region in cheese making fungi.</title>
        <authorList>
            <person name="Cheeseman K."/>
            <person name="Ropars J."/>
            <person name="Renault P."/>
            <person name="Dupont J."/>
            <person name="Gouzy J."/>
            <person name="Branca A."/>
            <person name="Abraham A.L."/>
            <person name="Ceppi M."/>
            <person name="Conseiller E."/>
            <person name="Debuchy R."/>
            <person name="Malagnac F."/>
            <person name="Goarin A."/>
            <person name="Silar P."/>
            <person name="Lacoste S."/>
            <person name="Sallet E."/>
            <person name="Bensimon A."/>
            <person name="Giraud T."/>
            <person name="Brygoo Y."/>
        </authorList>
    </citation>
    <scope>NUCLEOTIDE SEQUENCE [LARGE SCALE GENOMIC DNA]</scope>
    <source>
        <strain evidence="7">FM 013</strain>
    </source>
</reference>
<dbReference type="PROSITE" id="PS50075">
    <property type="entry name" value="CARRIER"/>
    <property type="match status" value="1"/>
</dbReference>
<dbReference type="Proteomes" id="UP000053732">
    <property type="component" value="Unassembled WGS sequence"/>
</dbReference>
<dbReference type="SUPFAM" id="SSF51735">
    <property type="entry name" value="NAD(P)-binding Rossmann-fold domains"/>
    <property type="match status" value="1"/>
</dbReference>
<evidence type="ECO:0000259" key="5">
    <source>
        <dbReference type="PROSITE" id="PS50075"/>
    </source>
</evidence>